<evidence type="ECO:0000313" key="5">
    <source>
        <dbReference type="Proteomes" id="UP000197894"/>
    </source>
</evidence>
<dbReference type="EMBL" id="CAIIKR010000005">
    <property type="protein sequence ID" value="CAC8525217.1"/>
    <property type="molecule type" value="Genomic_DNA"/>
</dbReference>
<keyword evidence="3" id="KW-0449">Lipoprotein</keyword>
<feature type="signal peptide" evidence="2">
    <location>
        <begin position="1"/>
        <end position="22"/>
    </location>
</feature>
<feature type="chain" id="PRO_5042351633" evidence="2">
    <location>
        <begin position="23"/>
        <end position="323"/>
    </location>
</feature>
<reference evidence="4 5" key="1">
    <citation type="journal article" date="2017" name="BMC Genomics">
        <title>Prophages and adaptation of Staphylococcus aureus ST398 to the human clinic.</title>
        <authorList>
            <consortium name="Regional Infection Control Group of the Centre Region"/>
            <person name="Diene S.M."/>
            <person name="Corvaglia A.R."/>
            <person name="Francois P."/>
            <person name="van der Mee-Marquet N."/>
        </authorList>
    </citation>
    <scope>NUCLEOTIDE SEQUENCE [LARGE SCALE GENOMIC DNA]</scope>
    <source>
        <strain evidence="4 5">SA13-246</strain>
    </source>
</reference>
<feature type="compositionally biased region" description="Basic and acidic residues" evidence="1">
    <location>
        <begin position="30"/>
        <end position="52"/>
    </location>
</feature>
<evidence type="ECO:0000256" key="2">
    <source>
        <dbReference type="SAM" id="SignalP"/>
    </source>
</evidence>
<evidence type="ECO:0000256" key="1">
    <source>
        <dbReference type="SAM" id="MobiDB-lite"/>
    </source>
</evidence>
<dbReference type="AlphaFoldDB" id="A0A2S6DI32"/>
<dbReference type="EMBL" id="LNJK01000002">
    <property type="protein sequence ID" value="OWT17844.1"/>
    <property type="molecule type" value="Genomic_DNA"/>
</dbReference>
<organism evidence="3 6">
    <name type="scientific">Staphylococcus aureus</name>
    <dbReference type="NCBI Taxonomy" id="1280"/>
    <lineage>
        <taxon>Bacteria</taxon>
        <taxon>Bacillati</taxon>
        <taxon>Bacillota</taxon>
        <taxon>Bacilli</taxon>
        <taxon>Bacillales</taxon>
        <taxon>Staphylococcaceae</taxon>
        <taxon>Staphylococcus</taxon>
    </lineage>
</organism>
<comment type="caution">
    <text evidence="3">The sequence shown here is derived from an EMBL/GenBank/DDBJ whole genome shotgun (WGS) entry which is preliminary data.</text>
</comment>
<dbReference type="Proteomes" id="UP000507408">
    <property type="component" value="Unassembled WGS sequence"/>
</dbReference>
<accession>A0A2S6DI32</accession>
<reference evidence="3 6" key="2">
    <citation type="submission" date="2020-06" db="EMBL/GenBank/DDBJ databases">
        <authorList>
            <consortium name="Pathogen Informatics"/>
        </authorList>
    </citation>
    <scope>NUCLEOTIDE SEQUENCE [LARGE SCALE GENOMIC DNA]</scope>
    <source>
        <strain evidence="3 6">MOS222</strain>
    </source>
</reference>
<dbReference type="PROSITE" id="PS51257">
    <property type="entry name" value="PROKAR_LIPOPROTEIN"/>
    <property type="match status" value="1"/>
</dbReference>
<evidence type="ECO:0000313" key="3">
    <source>
        <dbReference type="EMBL" id="CAC8525217.1"/>
    </source>
</evidence>
<gene>
    <name evidence="4" type="ORF">AS572_05235</name>
    <name evidence="3" type="ORF">SAMEA70245418_01983</name>
</gene>
<feature type="region of interest" description="Disordered" evidence="1">
    <location>
        <begin position="25"/>
        <end position="52"/>
    </location>
</feature>
<sequence>MKKTLGCLLLIMLLVVAGCSFGGNHKLSSKKSEESKQETVKKESEEEKDPKVAHYKKNKEKIAKVKAVPVLEKIEPFITEKTFMNSTGMQGWKDYKSLMNQVKLADYNFTKESKGASMEDVDKFFKNKKGVKRKEVTTYDGLKQVNYWYVDKSGKKIGGSDTPVFYAEILTKYKDGKLIYASVEPGSYSYSNKNAVNLDKVEELDDLSMFSNLKDPKPVPYSVAQMEISSVPVTSVSFVTKGGNHKDTNPEKEQVDMPQLAYLTVSPQLYHDKEHPDPHIIGLVALPYLNASRDFGNAHYSVLNNLSKEMKEKLASRSLDLNK</sequence>
<dbReference type="Proteomes" id="UP000197894">
    <property type="component" value="Unassembled WGS sequence"/>
</dbReference>
<keyword evidence="2" id="KW-0732">Signal</keyword>
<dbReference type="RefSeq" id="WP_000751710.1">
    <property type="nucleotide sequence ID" value="NZ_AP024203.1"/>
</dbReference>
<evidence type="ECO:0000313" key="6">
    <source>
        <dbReference type="Proteomes" id="UP000507408"/>
    </source>
</evidence>
<evidence type="ECO:0000313" key="4">
    <source>
        <dbReference type="EMBL" id="OWT17844.1"/>
    </source>
</evidence>
<proteinExistence type="predicted"/>
<name>A0A2S6DI32_STAAU</name>
<protein>
    <submittedName>
        <fullName evidence="3">Lipoprotein, putative</fullName>
    </submittedName>
</protein>